<feature type="transmembrane region" description="Helical" evidence="1">
    <location>
        <begin position="77"/>
        <end position="94"/>
    </location>
</feature>
<feature type="transmembrane region" description="Helical" evidence="1">
    <location>
        <begin position="136"/>
        <end position="157"/>
    </location>
</feature>
<sequence length="171" mass="20847">MFPLPHTFDLNEWFVLASSAILLALFFLLPRRFPRYFTVMNFLFLVFLVMSVDDVLALKPYDYYDWMDDERFELFDALTYFLLYPQMGYFFLYFYDRWNLRGPKLVLYMLGWTCISIGYEWLSVKAHVLIYKGWSLWYSIPVYLVVFGLQLGFFHIYKKEAVHLLRRIHKD</sequence>
<accession>A0ABS1JAZ2</accession>
<keyword evidence="1" id="KW-0812">Transmembrane</keyword>
<evidence type="ECO:0000256" key="1">
    <source>
        <dbReference type="SAM" id="Phobius"/>
    </source>
</evidence>
<evidence type="ECO:0000313" key="3">
    <source>
        <dbReference type="Proteomes" id="UP000602284"/>
    </source>
</evidence>
<keyword evidence="1" id="KW-0472">Membrane</keyword>
<name>A0ABS1JAZ2_9BACL</name>
<feature type="transmembrane region" description="Helical" evidence="1">
    <location>
        <begin position="36"/>
        <end position="57"/>
    </location>
</feature>
<comment type="caution">
    <text evidence="2">The sequence shown here is derived from an EMBL/GenBank/DDBJ whole genome shotgun (WGS) entry which is preliminary data.</text>
</comment>
<keyword evidence="3" id="KW-1185">Reference proteome</keyword>
<proteinExistence type="predicted"/>
<evidence type="ECO:0008006" key="4">
    <source>
        <dbReference type="Google" id="ProtNLM"/>
    </source>
</evidence>
<gene>
    <name evidence="2" type="ORF">JJB07_12350</name>
</gene>
<evidence type="ECO:0000313" key="2">
    <source>
        <dbReference type="EMBL" id="MBL0387444.1"/>
    </source>
</evidence>
<keyword evidence="1" id="KW-1133">Transmembrane helix</keyword>
<dbReference type="EMBL" id="JAEQNB010000003">
    <property type="protein sequence ID" value="MBL0387444.1"/>
    <property type="molecule type" value="Genomic_DNA"/>
</dbReference>
<reference evidence="2 3" key="1">
    <citation type="submission" date="2021-01" db="EMBL/GenBank/DDBJ databases">
        <title>Tumebacillus sp. strain ITR2 16S ribosomal RNA gene Genome sequencing and assembly.</title>
        <authorList>
            <person name="Kang M."/>
        </authorList>
    </citation>
    <scope>NUCLEOTIDE SEQUENCE [LARGE SCALE GENOMIC DNA]</scope>
    <source>
        <strain evidence="2 3">ITR2</strain>
    </source>
</reference>
<organism evidence="2 3">
    <name type="scientific">Tumebacillus amylolyticus</name>
    <dbReference type="NCBI Taxonomy" id="2801339"/>
    <lineage>
        <taxon>Bacteria</taxon>
        <taxon>Bacillati</taxon>
        <taxon>Bacillota</taxon>
        <taxon>Bacilli</taxon>
        <taxon>Bacillales</taxon>
        <taxon>Alicyclobacillaceae</taxon>
        <taxon>Tumebacillus</taxon>
    </lineage>
</organism>
<feature type="transmembrane region" description="Helical" evidence="1">
    <location>
        <begin position="106"/>
        <end position="124"/>
    </location>
</feature>
<dbReference type="RefSeq" id="WP_201635432.1">
    <property type="nucleotide sequence ID" value="NZ_JAEQNB010000003.1"/>
</dbReference>
<feature type="transmembrane region" description="Helical" evidence="1">
    <location>
        <begin position="12"/>
        <end position="29"/>
    </location>
</feature>
<protein>
    <recommendedName>
        <fullName evidence="4">EXPERA domain-containing protein</fullName>
    </recommendedName>
</protein>
<dbReference type="Proteomes" id="UP000602284">
    <property type="component" value="Unassembled WGS sequence"/>
</dbReference>